<dbReference type="GO" id="GO:0001725">
    <property type="term" value="C:stress fiber"/>
    <property type="evidence" value="ECO:0007669"/>
    <property type="project" value="TreeGrafter"/>
</dbReference>
<dbReference type="Proteomes" id="UP000050795">
    <property type="component" value="Unassembled WGS sequence"/>
</dbReference>
<dbReference type="SUPFAM" id="SSF50156">
    <property type="entry name" value="PDZ domain-like"/>
    <property type="match status" value="1"/>
</dbReference>
<evidence type="ECO:0000313" key="6">
    <source>
        <dbReference type="WBParaSite" id="TREG1_45080.1"/>
    </source>
</evidence>
<protein>
    <recommendedName>
        <fullName evidence="4">PDZ domain-containing protein</fullName>
    </recommendedName>
</protein>
<dbReference type="GO" id="GO:0061061">
    <property type="term" value="P:muscle structure development"/>
    <property type="evidence" value="ECO:0007669"/>
    <property type="project" value="TreeGrafter"/>
</dbReference>
<dbReference type="CDD" id="cd23068">
    <property type="entry name" value="PDZ_ZASP52-like"/>
    <property type="match status" value="1"/>
</dbReference>
<evidence type="ECO:0000259" key="4">
    <source>
        <dbReference type="PROSITE" id="PS50106"/>
    </source>
</evidence>
<dbReference type="InterPro" id="IPR050604">
    <property type="entry name" value="PDZ-LIM_domain"/>
</dbReference>
<proteinExistence type="predicted"/>
<dbReference type="GO" id="GO:0003779">
    <property type="term" value="F:actin binding"/>
    <property type="evidence" value="ECO:0007669"/>
    <property type="project" value="TreeGrafter"/>
</dbReference>
<dbReference type="GO" id="GO:0030036">
    <property type="term" value="P:actin cytoskeleton organization"/>
    <property type="evidence" value="ECO:0007669"/>
    <property type="project" value="TreeGrafter"/>
</dbReference>
<dbReference type="InterPro" id="IPR001478">
    <property type="entry name" value="PDZ"/>
</dbReference>
<feature type="domain" description="PDZ" evidence="4">
    <location>
        <begin position="7"/>
        <end position="90"/>
    </location>
</feature>
<reference evidence="5" key="1">
    <citation type="submission" date="2022-06" db="EMBL/GenBank/DDBJ databases">
        <authorList>
            <person name="Berger JAMES D."/>
            <person name="Berger JAMES D."/>
        </authorList>
    </citation>
    <scope>NUCLEOTIDE SEQUENCE [LARGE SCALE GENOMIC DNA]</scope>
</reference>
<keyword evidence="5" id="KW-1185">Reference proteome</keyword>
<comment type="subcellular location">
    <subcellularLocation>
        <location evidence="1">Cytoplasm</location>
    </subcellularLocation>
</comment>
<keyword evidence="3" id="KW-0479">Metal-binding</keyword>
<accession>A0AA85JPK5</accession>
<dbReference type="Gene3D" id="2.30.42.10">
    <property type="match status" value="1"/>
</dbReference>
<evidence type="ECO:0000256" key="1">
    <source>
        <dbReference type="ARBA" id="ARBA00004496"/>
    </source>
</evidence>
<evidence type="ECO:0000313" key="5">
    <source>
        <dbReference type="Proteomes" id="UP000050795"/>
    </source>
</evidence>
<dbReference type="PROSITE" id="PS50106">
    <property type="entry name" value="PDZ"/>
    <property type="match status" value="1"/>
</dbReference>
<evidence type="ECO:0000256" key="3">
    <source>
        <dbReference type="ARBA" id="ARBA00023038"/>
    </source>
</evidence>
<keyword evidence="3" id="KW-0862">Zinc</keyword>
<keyword evidence="2" id="KW-0963">Cytoplasm</keyword>
<dbReference type="PANTHER" id="PTHR24214">
    <property type="entry name" value="PDZ AND LIM DOMAIN PROTEIN ZASP"/>
    <property type="match status" value="1"/>
</dbReference>
<dbReference type="WBParaSite" id="TREG1_45080.1">
    <property type="protein sequence ID" value="TREG1_45080.1"/>
    <property type="gene ID" value="TREG1_45080"/>
</dbReference>
<dbReference type="GO" id="GO:0031941">
    <property type="term" value="C:filamentous actin"/>
    <property type="evidence" value="ECO:0007669"/>
    <property type="project" value="TreeGrafter"/>
</dbReference>
<dbReference type="GO" id="GO:0051371">
    <property type="term" value="F:muscle alpha-actinin binding"/>
    <property type="evidence" value="ECO:0007669"/>
    <property type="project" value="TreeGrafter"/>
</dbReference>
<dbReference type="SMART" id="SM00228">
    <property type="entry name" value="PDZ"/>
    <property type="match status" value="1"/>
</dbReference>
<dbReference type="PANTHER" id="PTHR24214:SF38">
    <property type="entry name" value="PDZ AND LIM DOMAIN PROTEIN ZASP-RELATED"/>
    <property type="match status" value="1"/>
</dbReference>
<sequence>MALEPVVISLRRPTSDKSWGFALQGGVDQGLPVFVHKVTRNGIAHKSGLEPGDVVIKICATPVTGMTHAQVKAEILRAGNDLDFMVKKRDFNVVQYNQTMQQIAAANRPVEQASGSPEPRAEIVEEHLWRHGGPTFKNVQPKSYKILEQQLPQSNIGVLTKSFDANQSVLTKSFDANQSGNVCVLDPFFHLLN</sequence>
<name>A0AA85JPK5_TRIRE</name>
<keyword evidence="3" id="KW-0440">LIM domain</keyword>
<dbReference type="GO" id="GO:0030018">
    <property type="term" value="C:Z disc"/>
    <property type="evidence" value="ECO:0007669"/>
    <property type="project" value="TreeGrafter"/>
</dbReference>
<dbReference type="Pfam" id="PF00595">
    <property type="entry name" value="PDZ"/>
    <property type="match status" value="1"/>
</dbReference>
<dbReference type="AlphaFoldDB" id="A0AA85JPK5"/>
<dbReference type="GO" id="GO:0005912">
    <property type="term" value="C:adherens junction"/>
    <property type="evidence" value="ECO:0007669"/>
    <property type="project" value="TreeGrafter"/>
</dbReference>
<organism evidence="5 6">
    <name type="scientific">Trichobilharzia regenti</name>
    <name type="common">Nasal bird schistosome</name>
    <dbReference type="NCBI Taxonomy" id="157069"/>
    <lineage>
        <taxon>Eukaryota</taxon>
        <taxon>Metazoa</taxon>
        <taxon>Spiralia</taxon>
        <taxon>Lophotrochozoa</taxon>
        <taxon>Platyhelminthes</taxon>
        <taxon>Trematoda</taxon>
        <taxon>Digenea</taxon>
        <taxon>Strigeidida</taxon>
        <taxon>Schistosomatoidea</taxon>
        <taxon>Schistosomatidae</taxon>
        <taxon>Trichobilharzia</taxon>
    </lineage>
</organism>
<evidence type="ECO:0000256" key="2">
    <source>
        <dbReference type="ARBA" id="ARBA00022490"/>
    </source>
</evidence>
<dbReference type="InterPro" id="IPR036034">
    <property type="entry name" value="PDZ_sf"/>
</dbReference>
<reference evidence="6" key="2">
    <citation type="submission" date="2023-11" db="UniProtKB">
        <authorList>
            <consortium name="WormBaseParasite"/>
        </authorList>
    </citation>
    <scope>IDENTIFICATION</scope>
</reference>